<dbReference type="SUPFAM" id="SSF50156">
    <property type="entry name" value="PDZ domain-like"/>
    <property type="match status" value="1"/>
</dbReference>
<feature type="compositionally biased region" description="Polar residues" evidence="4">
    <location>
        <begin position="342"/>
        <end position="370"/>
    </location>
</feature>
<evidence type="ECO:0000256" key="4">
    <source>
        <dbReference type="SAM" id="MobiDB-lite"/>
    </source>
</evidence>
<dbReference type="PRINTS" id="PR00081">
    <property type="entry name" value="GDHRDH"/>
</dbReference>
<feature type="region of interest" description="Disordered" evidence="4">
    <location>
        <begin position="304"/>
        <end position="448"/>
    </location>
</feature>
<dbReference type="SUPFAM" id="SSF51735">
    <property type="entry name" value="NAD(P)-binding Rossmann-fold domains"/>
    <property type="match status" value="1"/>
</dbReference>
<accession>A0A7S4L0W1</accession>
<dbReference type="InterPro" id="IPR036034">
    <property type="entry name" value="PDZ_sf"/>
</dbReference>
<dbReference type="PANTHER" id="PTHR42879:SF2">
    <property type="entry name" value="3-OXOACYL-[ACYL-CARRIER-PROTEIN] REDUCTASE FABG"/>
    <property type="match status" value="1"/>
</dbReference>
<evidence type="ECO:0000259" key="5">
    <source>
        <dbReference type="PROSITE" id="PS50106"/>
    </source>
</evidence>
<comment type="similarity">
    <text evidence="1">Belongs to the short-chain dehydrogenases/reductases (SDR) family.</text>
</comment>
<dbReference type="InterPro" id="IPR002347">
    <property type="entry name" value="SDR_fam"/>
</dbReference>
<dbReference type="InterPro" id="IPR050259">
    <property type="entry name" value="SDR"/>
</dbReference>
<protein>
    <recommendedName>
        <fullName evidence="2">3-oxoacyl-[acyl-carrier-protein] reductase</fullName>
        <ecNumber evidence="2">1.1.1.100</ecNumber>
    </recommendedName>
</protein>
<evidence type="ECO:0000256" key="3">
    <source>
        <dbReference type="ARBA" id="ARBA00048508"/>
    </source>
</evidence>
<dbReference type="InterPro" id="IPR001478">
    <property type="entry name" value="PDZ"/>
</dbReference>
<dbReference type="EC" id="1.1.1.100" evidence="2"/>
<feature type="compositionally biased region" description="Basic and acidic residues" evidence="4">
    <location>
        <begin position="439"/>
        <end position="448"/>
    </location>
</feature>
<dbReference type="CDD" id="cd05233">
    <property type="entry name" value="SDR_c"/>
    <property type="match status" value="1"/>
</dbReference>
<dbReference type="Pfam" id="PF00106">
    <property type="entry name" value="adh_short"/>
    <property type="match status" value="1"/>
</dbReference>
<dbReference type="PROSITE" id="PS50106">
    <property type="entry name" value="PDZ"/>
    <property type="match status" value="1"/>
</dbReference>
<feature type="domain" description="PDZ" evidence="5">
    <location>
        <begin position="522"/>
        <end position="592"/>
    </location>
</feature>
<sequence length="633" mass="67257">MAGWLAYKYFNHKRVHLENSLVLVTGASAGIGRELALLLTSRGADVILVARTASALEEVAETINGRGWGGRAYPYACDCSNEVEVDSMMKKIRDIAEGLGPDILVNCAGQGRWDFLDQLTDSEIKSAIDAPVMAAALLSRAVITDMMRKGGGIIMNVQSPACSTSWAGATAYISARWALRGLTTALRADLQKSNVLVQEIILPGVASDYWKHNPGSKEKIPWLSRYLGIPHDVSTLQAAAWIVQSLESRSSNSVYGGLLPHISLFNDCFPSLVRALMHITTTPYVSIGSGDAHGNKAATKLGSAGGAGAGAAGASAGPSTGRERAAILSPSKSSVPLPAGSADTTKSAPPTAQPQSSAGATRSKVASSTSEKGKEENSATEGKASVRQNLSAMYWAKNQGSSDPSPDAQRMKEKKEKVKVEESSRSSVSGRDPADELEDLAKKISDGKEFIRKLEDRLKAAEEEDEEEDEANSSRRSSVSVAKALEAAQQKQQTLQQRYENLIAVQKIRSRASMDFSSRRSEVGGRTASSGGKPPGGIGVGISQEHNGIQILLMAPEGAAAMSEQLNRGDVILAINDVSVRNKAAEEVLEMLSGEEETFVTLRVKASGLRSAVREVKLRRGASLDHLASQVLT</sequence>
<dbReference type="PANTHER" id="PTHR42879">
    <property type="entry name" value="3-OXOACYL-(ACYL-CARRIER-PROTEIN) REDUCTASE"/>
    <property type="match status" value="1"/>
</dbReference>
<proteinExistence type="inferred from homology"/>
<dbReference type="InterPro" id="IPR036291">
    <property type="entry name" value="NAD(P)-bd_dom_sf"/>
</dbReference>
<dbReference type="AlphaFoldDB" id="A0A7S4L0W1"/>
<evidence type="ECO:0000313" key="6">
    <source>
        <dbReference type="EMBL" id="CAE2311116.1"/>
    </source>
</evidence>
<gene>
    <name evidence="6" type="ORF">GTHE00462_LOCUS21439</name>
</gene>
<reference evidence="6" key="1">
    <citation type="submission" date="2021-01" db="EMBL/GenBank/DDBJ databases">
        <authorList>
            <person name="Corre E."/>
            <person name="Pelletier E."/>
            <person name="Niang G."/>
            <person name="Scheremetjew M."/>
            <person name="Finn R."/>
            <person name="Kale V."/>
            <person name="Holt S."/>
            <person name="Cochrane G."/>
            <person name="Meng A."/>
            <person name="Brown T."/>
            <person name="Cohen L."/>
        </authorList>
    </citation>
    <scope>NUCLEOTIDE SEQUENCE</scope>
    <source>
        <strain evidence="6">CCMP 2712</strain>
    </source>
</reference>
<feature type="region of interest" description="Disordered" evidence="4">
    <location>
        <begin position="515"/>
        <end position="538"/>
    </location>
</feature>
<evidence type="ECO:0000256" key="2">
    <source>
        <dbReference type="ARBA" id="ARBA00012948"/>
    </source>
</evidence>
<dbReference type="Gene3D" id="2.30.42.10">
    <property type="match status" value="1"/>
</dbReference>
<dbReference type="GO" id="GO:0004316">
    <property type="term" value="F:3-oxoacyl-[acyl-carrier-protein] reductase (NADPH) activity"/>
    <property type="evidence" value="ECO:0007669"/>
    <property type="project" value="UniProtKB-EC"/>
</dbReference>
<dbReference type="EMBL" id="HBKN01027735">
    <property type="protein sequence ID" value="CAE2311116.1"/>
    <property type="molecule type" value="Transcribed_RNA"/>
</dbReference>
<evidence type="ECO:0000256" key="1">
    <source>
        <dbReference type="ARBA" id="ARBA00006484"/>
    </source>
</evidence>
<dbReference type="Gene3D" id="3.40.50.720">
    <property type="entry name" value="NAD(P)-binding Rossmann-like Domain"/>
    <property type="match status" value="1"/>
</dbReference>
<feature type="compositionally biased region" description="Basic and acidic residues" evidence="4">
    <location>
        <begin position="409"/>
        <end position="424"/>
    </location>
</feature>
<dbReference type="SMART" id="SM00228">
    <property type="entry name" value="PDZ"/>
    <property type="match status" value="1"/>
</dbReference>
<organism evidence="6">
    <name type="scientific">Guillardia theta</name>
    <name type="common">Cryptophyte</name>
    <name type="synonym">Cryptomonas phi</name>
    <dbReference type="NCBI Taxonomy" id="55529"/>
    <lineage>
        <taxon>Eukaryota</taxon>
        <taxon>Cryptophyceae</taxon>
        <taxon>Pyrenomonadales</taxon>
        <taxon>Geminigeraceae</taxon>
        <taxon>Guillardia</taxon>
    </lineage>
</organism>
<dbReference type="Pfam" id="PF00595">
    <property type="entry name" value="PDZ"/>
    <property type="match status" value="1"/>
</dbReference>
<name>A0A7S4L0W1_GUITH</name>
<comment type="catalytic activity">
    <reaction evidence="3">
        <text>a (3R)-hydroxyacyl-[ACP] + NADP(+) = a 3-oxoacyl-[ACP] + NADPH + H(+)</text>
        <dbReference type="Rhea" id="RHEA:17397"/>
        <dbReference type="Rhea" id="RHEA-COMP:9916"/>
        <dbReference type="Rhea" id="RHEA-COMP:9945"/>
        <dbReference type="ChEBI" id="CHEBI:15378"/>
        <dbReference type="ChEBI" id="CHEBI:57783"/>
        <dbReference type="ChEBI" id="CHEBI:58349"/>
        <dbReference type="ChEBI" id="CHEBI:78776"/>
        <dbReference type="ChEBI" id="CHEBI:78827"/>
        <dbReference type="EC" id="1.1.1.100"/>
    </reaction>
</comment>